<name>A0A8C9KBX4_PANTA</name>
<feature type="compositionally biased region" description="Polar residues" evidence="18">
    <location>
        <begin position="1513"/>
        <end position="1529"/>
    </location>
</feature>
<feature type="region of interest" description="Disordered" evidence="18">
    <location>
        <begin position="809"/>
        <end position="828"/>
    </location>
</feature>
<feature type="region of interest" description="Disordered" evidence="18">
    <location>
        <begin position="520"/>
        <end position="552"/>
    </location>
</feature>
<sequence>GATSLKEALLGFLKVGQMMDESDDEFKELCATFLQRVKKNGTKEVSGERKTQKASNSTETSKPKRTKPTATKSKTLQGPREKKTRSGSQAPRTRRQGAPKWQESKAAPPENGGGGVPASAVLQENVQNTQTGNWARATEDARDSDSQPPPSHLTAMGPSPSKPRTAELVLQRMQQFKRADPERLQHASERCSLESAVEENLPKGPREEMTAGDGSGPWLPATESDAAVALALQQEFGQEQASLPDENLEETGLFFCQICQKNLSAMNVTRREQHVNRCLDEAEKALAPTTPRIPECPICGRPFLTPKSRISHLKQCAVNMDVGPQLLLQAVRLQTVPPEGILSKPLFFSHHAGGLKRRGATNQKELQRKRRVTKPEAPSEDLLVAMALSRSEMEREAVPAALSLGNAFSERIRLGAEKKSRKRKAPISPPPLLVQDPETTGRLTADRVAQLFAEEVELSSTPSLPTSRILKEELGKAGRCLRPPGGKQNFLWEGSALTGAWALEAFYTASLVPPMVPQRPAKLGGQVPPAVPSAHPAGHGPRSPGPSASHREHQALQDLVDLAGEGMNASPWPCSGGPASPGGVAGMDLSPTGLPLTGFIPPPQEEQLERGRQTSLTLSLLLADFRAMVNNPQLSDIQLQTDSGEVLYAHKFVLYARCPLLMQYVNSEGFFAVEDGGVKSQRALLGGVSAEAARALLHYLYTGVPPRLAPGLSALARRFGVSELVLLCEQEPDVMGSEDRPRKEKEDEDCESRAENFQELLRSMWIKEEEEAEASLKSEGCEEDREKVDEAEMEEIYEFAATQRKLLRGESTPEVKEETDRFGEDGPLSAQISLSVQVHEQPENAEEMELCGQRRDEAPVKWKGVDTAGSPEEALGRPGSSRPSRGGRTGRKEDAFWCSAAAAAEQPFSSTPRRCPEPSQTTSELQEDNGTAARKGAESPCTPAHRQAPPLRPCLSKLLQGRSPGRPRPCPRPHHTGQSPSGASRAASQDSPSKQRRGRSLCKLLKDPGLQKDKECGSLLECRNKGALASPEKSPSIDLTQSKPGHLSSRSQNTPASKNREDEIILLLDSDEELELEQTKTKSVLNGPLEERKVLEVSTRSSELFSVIDVDADQDSFQSPPRREAELLCGEERPPGSQGSGEGRGTPQLFCDPESGPEEDSTTDASWLVPAPPLASRSPDSSSQTQITGLRSRALVDHMAQFKPWASLENRDRPEAANTCSIARPQMSPPRLGPIVAGSPDSRGPCSPHPGHPQHLALLAACPISGGLADSTGRLRKRSPLGPSLPNQATASEVVEVEDSEDEREVANSSPLPDNDPPIPLDDCHWHMEPLSPIPIDRLNLELTGPLSTSSPSGYGRSPALSGTTPIRGSLAGQRKAPEKSPCAGWPGSSRQSFLNSALWDHWDEKEQTSPELLPAAQTPSADEAQKSEGLETPKGAHWKNLPPKVPITPMPRYSIMETPVLKKELDRFGVRPLPKRQMVLKLKEIFQYTHQTLESDSENESQSSRVLLEAPHSQTQASKTSKGSSHQENPPGGSLPPTSREEPPGPDGDAQLPASQESVASSVDSSDGSFNSQSSSCEFGVAFESVGDEEGQEEISASQTAVQAAATEEAVRRYIRSRPALYRKVLLYQPFELAELQAELKQHGIRMALGKLLDFLDAHCITFTTSAARKEKLQRKRPR</sequence>
<dbReference type="GO" id="GO:0070522">
    <property type="term" value="C:ERCC4-ERCC1 complex"/>
    <property type="evidence" value="ECO:0007669"/>
    <property type="project" value="Ensembl"/>
</dbReference>
<feature type="region of interest" description="Disordered" evidence="18">
    <location>
        <begin position="1026"/>
        <end position="1062"/>
    </location>
</feature>
<dbReference type="GO" id="GO:0061820">
    <property type="term" value="P:telomeric D-loop disassembly"/>
    <property type="evidence" value="ECO:0007669"/>
    <property type="project" value="Ensembl"/>
</dbReference>
<feature type="compositionally biased region" description="Polar residues" evidence="18">
    <location>
        <begin position="907"/>
        <end position="924"/>
    </location>
</feature>
<evidence type="ECO:0000313" key="22">
    <source>
        <dbReference type="Proteomes" id="UP000675900"/>
    </source>
</evidence>
<dbReference type="GO" id="GO:1904357">
    <property type="term" value="P:negative regulation of telomere maintenance via telomere lengthening"/>
    <property type="evidence" value="ECO:0007669"/>
    <property type="project" value="Ensembl"/>
</dbReference>
<feature type="region of interest" description="Disordered" evidence="18">
    <location>
        <begin position="732"/>
        <end position="753"/>
    </location>
</feature>
<dbReference type="SUPFAM" id="SSF54695">
    <property type="entry name" value="POZ domain"/>
    <property type="match status" value="1"/>
</dbReference>
<evidence type="ECO:0000259" key="19">
    <source>
        <dbReference type="PROSITE" id="PS50097"/>
    </source>
</evidence>
<evidence type="ECO:0000313" key="21">
    <source>
        <dbReference type="Ensembl" id="ENSPTIP00000015925.1"/>
    </source>
</evidence>
<dbReference type="GO" id="GO:0003677">
    <property type="term" value="F:DNA binding"/>
    <property type="evidence" value="ECO:0007669"/>
    <property type="project" value="InterPro"/>
</dbReference>
<feature type="region of interest" description="Disordered" evidence="18">
    <location>
        <begin position="1493"/>
        <end position="1574"/>
    </location>
</feature>
<evidence type="ECO:0000256" key="15">
    <source>
        <dbReference type="ARBA" id="ARBA00064578"/>
    </source>
</evidence>
<keyword evidence="5" id="KW-0479">Metal-binding</keyword>
<feature type="region of interest" description="Disordered" evidence="18">
    <location>
        <begin position="1111"/>
        <end position="1188"/>
    </location>
</feature>
<evidence type="ECO:0000256" key="12">
    <source>
        <dbReference type="ARBA" id="ARBA00023204"/>
    </source>
</evidence>
<dbReference type="FunFam" id="3.30.710.10:FF:000116">
    <property type="entry name" value="SLX4 structure-specific endonuclease subunit"/>
    <property type="match status" value="1"/>
</dbReference>
<comment type="similarity">
    <text evidence="2">Belongs to the SLX4 family.</text>
</comment>
<feature type="region of interest" description="Disordered" evidence="18">
    <location>
        <begin position="1343"/>
        <end position="1452"/>
    </location>
</feature>
<gene>
    <name evidence="21" type="primary">SLX4</name>
</gene>
<keyword evidence="12 17" id="KW-0234">DNA repair</keyword>
<dbReference type="Gene3D" id="3.30.710.10">
    <property type="entry name" value="Potassium Channel Kv1.1, Chain A"/>
    <property type="match status" value="1"/>
</dbReference>
<keyword evidence="8 17" id="KW-0863">Zinc-finger</keyword>
<feature type="region of interest" description="Disordered" evidence="18">
    <location>
        <begin position="837"/>
        <end position="1007"/>
    </location>
</feature>
<evidence type="ECO:0000259" key="20">
    <source>
        <dbReference type="PROSITE" id="PS51908"/>
    </source>
</evidence>
<feature type="compositionally biased region" description="Basic and acidic residues" evidence="18">
    <location>
        <begin position="809"/>
        <end position="824"/>
    </location>
</feature>
<dbReference type="Ensembl" id="ENSPTIT00000020081.1">
    <property type="protein sequence ID" value="ENSPTIP00000015925.1"/>
    <property type="gene ID" value="ENSPTIG00000014872.1"/>
</dbReference>
<evidence type="ECO:0000256" key="10">
    <source>
        <dbReference type="ARBA" id="ARBA00022843"/>
    </source>
</evidence>
<comment type="subunit">
    <text evidence="15">Forms a heterodimer with SLX1A/GIYD1. Interacts with ERCC4/XPF; catalytic subunit of the ERCC4-ERCC1 endonuclease. Interacts with MUS81; catalytic subunit of the MUS81-EME1 endonuclease. Interacts with MSH2; component of the MSH2-MSH3 mismatch repair complex. Interacts with TERF2-TERF2IP. Interacts with PLK1 and SLX4IP.</text>
</comment>
<feature type="compositionally biased region" description="Polar residues" evidence="18">
    <location>
        <begin position="1037"/>
        <end position="1057"/>
    </location>
</feature>
<dbReference type="GO" id="GO:0008047">
    <property type="term" value="F:enzyme activator activity"/>
    <property type="evidence" value="ECO:0007669"/>
    <property type="project" value="Ensembl"/>
</dbReference>
<evidence type="ECO:0000256" key="17">
    <source>
        <dbReference type="PROSITE-ProRule" id="PRU01256"/>
    </source>
</evidence>
<keyword evidence="13" id="KW-0539">Nucleus</keyword>
<dbReference type="PROSITE" id="PS50097">
    <property type="entry name" value="BTB"/>
    <property type="match status" value="1"/>
</dbReference>
<keyword evidence="3" id="KW-1017">Isopeptide bond</keyword>
<evidence type="ECO:0000256" key="8">
    <source>
        <dbReference type="ARBA" id="ARBA00022771"/>
    </source>
</evidence>
<dbReference type="GO" id="GO:0010792">
    <property type="term" value="P:DNA double-strand break processing involved in repair via single-strand annealing"/>
    <property type="evidence" value="ECO:0007669"/>
    <property type="project" value="Ensembl"/>
</dbReference>
<feature type="compositionally biased region" description="Low complexity" evidence="18">
    <location>
        <begin position="876"/>
        <end position="886"/>
    </location>
</feature>
<dbReference type="GO" id="GO:0005654">
    <property type="term" value="C:nucleoplasm"/>
    <property type="evidence" value="ECO:0007669"/>
    <property type="project" value="Ensembl"/>
</dbReference>
<evidence type="ECO:0000256" key="14">
    <source>
        <dbReference type="ARBA" id="ARBA00029496"/>
    </source>
</evidence>
<accession>A0A8C9KBX4</accession>
<dbReference type="GO" id="GO:0006289">
    <property type="term" value="P:nucleotide-excision repair"/>
    <property type="evidence" value="ECO:0007669"/>
    <property type="project" value="Ensembl"/>
</dbReference>
<proteinExistence type="inferred from homology"/>
<feature type="compositionally biased region" description="Polar residues" evidence="18">
    <location>
        <begin position="1493"/>
        <end position="1506"/>
    </location>
</feature>
<keyword evidence="4" id="KW-0597">Phosphoprotein</keyword>
<feature type="region of interest" description="Disordered" evidence="18">
    <location>
        <begin position="417"/>
        <end position="437"/>
    </location>
</feature>
<feature type="compositionally biased region" description="Acidic residues" evidence="18">
    <location>
        <begin position="1295"/>
        <end position="1304"/>
    </location>
</feature>
<feature type="region of interest" description="Disordered" evidence="18">
    <location>
        <begin position="187"/>
        <end position="213"/>
    </location>
</feature>
<feature type="compositionally biased region" description="Basic and acidic residues" evidence="18">
    <location>
        <begin position="41"/>
        <end position="51"/>
    </location>
</feature>
<dbReference type="Pfam" id="PF09494">
    <property type="entry name" value="Slx4"/>
    <property type="match status" value="1"/>
</dbReference>
<dbReference type="GO" id="GO:0000785">
    <property type="term" value="C:chromatin"/>
    <property type="evidence" value="ECO:0007669"/>
    <property type="project" value="Ensembl"/>
</dbReference>
<evidence type="ECO:0000256" key="4">
    <source>
        <dbReference type="ARBA" id="ARBA00022553"/>
    </source>
</evidence>
<evidence type="ECO:0000256" key="7">
    <source>
        <dbReference type="ARBA" id="ARBA00022763"/>
    </source>
</evidence>
<keyword evidence="10" id="KW-0832">Ubl conjugation</keyword>
<feature type="compositionally biased region" description="Polar residues" evidence="18">
    <location>
        <begin position="976"/>
        <end position="992"/>
    </location>
</feature>
<dbReference type="InterPro" id="IPR006642">
    <property type="entry name" value="Rad18_UBZ4"/>
</dbReference>
<reference evidence="21" key="1">
    <citation type="submission" date="2025-08" db="UniProtKB">
        <authorList>
            <consortium name="Ensembl"/>
        </authorList>
    </citation>
    <scope>IDENTIFICATION</scope>
</reference>
<dbReference type="InterPro" id="IPR000210">
    <property type="entry name" value="BTB/POZ_dom"/>
</dbReference>
<dbReference type="PROSITE" id="PS51908">
    <property type="entry name" value="ZF_UBZ4"/>
    <property type="match status" value="1"/>
</dbReference>
<evidence type="ECO:0000256" key="1">
    <source>
        <dbReference type="ARBA" id="ARBA00004123"/>
    </source>
</evidence>
<feature type="domain" description="UBZ4-type" evidence="20">
    <location>
        <begin position="253"/>
        <end position="283"/>
    </location>
</feature>
<evidence type="ECO:0000256" key="18">
    <source>
        <dbReference type="SAM" id="MobiDB-lite"/>
    </source>
</evidence>
<keyword evidence="9" id="KW-0862">Zinc</keyword>
<keyword evidence="7 17" id="KW-0227">DNA damage</keyword>
<evidence type="ECO:0000256" key="13">
    <source>
        <dbReference type="ARBA" id="ARBA00023242"/>
    </source>
</evidence>
<dbReference type="GO" id="GO:0048476">
    <property type="term" value="C:Holliday junction resolvase complex"/>
    <property type="evidence" value="ECO:0007669"/>
    <property type="project" value="Ensembl"/>
</dbReference>
<reference evidence="21" key="2">
    <citation type="submission" date="2025-09" db="UniProtKB">
        <authorList>
            <consortium name="Ensembl"/>
        </authorList>
    </citation>
    <scope>IDENTIFICATION</scope>
</reference>
<evidence type="ECO:0000256" key="2">
    <source>
        <dbReference type="ARBA" id="ARBA00006661"/>
    </source>
</evidence>
<feature type="region of interest" description="Disordered" evidence="18">
    <location>
        <begin position="353"/>
        <end position="378"/>
    </location>
</feature>
<keyword evidence="11" id="KW-0233">DNA recombination</keyword>
<dbReference type="GO" id="GO:0033557">
    <property type="term" value="C:Slx1-Slx4 complex"/>
    <property type="evidence" value="ECO:0007669"/>
    <property type="project" value="Ensembl"/>
</dbReference>
<feature type="region of interest" description="Disordered" evidence="18">
    <location>
        <begin position="37"/>
        <end position="163"/>
    </location>
</feature>
<keyword evidence="22" id="KW-1185">Reference proteome</keyword>
<feature type="compositionally biased region" description="Low complexity" evidence="18">
    <location>
        <begin position="1555"/>
        <end position="1574"/>
    </location>
</feature>
<feature type="compositionally biased region" description="Polar residues" evidence="18">
    <location>
        <begin position="122"/>
        <end position="133"/>
    </location>
</feature>
<dbReference type="InterPro" id="IPR018574">
    <property type="entry name" value="Structure-sp_endonuc_su_Slx4"/>
</dbReference>
<evidence type="ECO:0000256" key="16">
    <source>
        <dbReference type="ARBA" id="ARBA00076095"/>
    </source>
</evidence>
<dbReference type="PANTHER" id="PTHR21541">
    <property type="entry name" value="BTB POZ DOMAIN CONTAINING 12"/>
    <property type="match status" value="1"/>
</dbReference>
<organism evidence="21 22">
    <name type="scientific">Panthera tigris altaica</name>
    <name type="common">Siberian tiger</name>
    <dbReference type="NCBI Taxonomy" id="74533"/>
    <lineage>
        <taxon>Eukaryota</taxon>
        <taxon>Metazoa</taxon>
        <taxon>Chordata</taxon>
        <taxon>Craniata</taxon>
        <taxon>Vertebrata</taxon>
        <taxon>Euteleostomi</taxon>
        <taxon>Mammalia</taxon>
        <taxon>Eutheria</taxon>
        <taxon>Laurasiatheria</taxon>
        <taxon>Carnivora</taxon>
        <taxon>Feliformia</taxon>
        <taxon>Felidae</taxon>
        <taxon>Pantherinae</taxon>
        <taxon>Panthera</taxon>
    </lineage>
</organism>
<dbReference type="GO" id="GO:1904431">
    <property type="term" value="P:positive regulation of t-circle formation"/>
    <property type="evidence" value="ECO:0007669"/>
    <property type="project" value="Ensembl"/>
</dbReference>
<dbReference type="PANTHER" id="PTHR21541:SF3">
    <property type="entry name" value="STRUCTURE-SPECIFIC ENDONUCLEASE SUBUNIT SLX4"/>
    <property type="match status" value="1"/>
</dbReference>
<comment type="subcellular location">
    <subcellularLocation>
        <location evidence="1">Nucleus</location>
    </subcellularLocation>
</comment>
<dbReference type="GO" id="GO:0000781">
    <property type="term" value="C:chromosome, telomeric region"/>
    <property type="evidence" value="ECO:0007669"/>
    <property type="project" value="Ensembl"/>
</dbReference>
<feature type="compositionally biased region" description="Basic and acidic residues" evidence="18">
    <location>
        <begin position="852"/>
        <end position="864"/>
    </location>
</feature>
<evidence type="ECO:0000256" key="3">
    <source>
        <dbReference type="ARBA" id="ARBA00022499"/>
    </source>
</evidence>
<dbReference type="GO" id="GO:0000712">
    <property type="term" value="P:resolution of meiotic recombination intermediates"/>
    <property type="evidence" value="ECO:0007669"/>
    <property type="project" value="TreeGrafter"/>
</dbReference>
<dbReference type="GO" id="GO:0072429">
    <property type="term" value="P:response to intra-S DNA damage checkpoint signaling"/>
    <property type="evidence" value="ECO:0007669"/>
    <property type="project" value="Ensembl"/>
</dbReference>
<feature type="domain" description="BTB" evidence="19">
    <location>
        <begin position="635"/>
        <end position="703"/>
    </location>
</feature>
<evidence type="ECO:0000256" key="5">
    <source>
        <dbReference type="ARBA" id="ARBA00022723"/>
    </source>
</evidence>
<dbReference type="GO" id="GO:0006260">
    <property type="term" value="P:DNA replication"/>
    <property type="evidence" value="ECO:0007669"/>
    <property type="project" value="InterPro"/>
</dbReference>
<dbReference type="GO" id="GO:0008270">
    <property type="term" value="F:zinc ion binding"/>
    <property type="evidence" value="ECO:0007669"/>
    <property type="project" value="UniProtKB-KW"/>
</dbReference>
<evidence type="ECO:0000256" key="6">
    <source>
        <dbReference type="ARBA" id="ARBA00022737"/>
    </source>
</evidence>
<feature type="compositionally biased region" description="Polar residues" evidence="18">
    <location>
        <begin position="1178"/>
        <end position="1188"/>
    </location>
</feature>
<feature type="compositionally biased region" description="Basic and acidic residues" evidence="18">
    <location>
        <begin position="1121"/>
        <end position="1134"/>
    </location>
</feature>
<evidence type="ECO:0000256" key="11">
    <source>
        <dbReference type="ARBA" id="ARBA00023172"/>
    </source>
</evidence>
<dbReference type="CDD" id="cd22999">
    <property type="entry name" value="SAP_SLX4"/>
    <property type="match status" value="1"/>
</dbReference>
<evidence type="ECO:0000256" key="9">
    <source>
        <dbReference type="ARBA" id="ARBA00022833"/>
    </source>
</evidence>
<feature type="region of interest" description="Disordered" evidence="18">
    <location>
        <begin position="1269"/>
        <end position="1325"/>
    </location>
</feature>
<dbReference type="GO" id="GO:0090656">
    <property type="term" value="P:t-circle formation"/>
    <property type="evidence" value="ECO:0007669"/>
    <property type="project" value="Ensembl"/>
</dbReference>
<protein>
    <recommendedName>
        <fullName evidence="14">Structure-specific endonuclease subunit SLX4</fullName>
    </recommendedName>
    <alternativeName>
        <fullName evidence="16">BTB/POZ domain-containing protein 12</fullName>
    </alternativeName>
</protein>
<dbReference type="InterPro" id="IPR011333">
    <property type="entry name" value="SKP1/BTB/POZ_sf"/>
</dbReference>
<dbReference type="SMART" id="SM00225">
    <property type="entry name" value="BTB"/>
    <property type="match status" value="1"/>
</dbReference>
<feature type="compositionally biased region" description="Basic and acidic residues" evidence="18">
    <location>
        <begin position="200"/>
        <end position="209"/>
    </location>
</feature>
<feature type="compositionally biased region" description="Basic and acidic residues" evidence="18">
    <location>
        <begin position="737"/>
        <end position="753"/>
    </location>
</feature>
<dbReference type="Proteomes" id="UP000675900">
    <property type="component" value="Unassembled WGS sequence"/>
</dbReference>
<feature type="region of interest" description="Disordered" evidence="18">
    <location>
        <begin position="1206"/>
        <end position="1252"/>
    </location>
</feature>
<dbReference type="Pfam" id="PF00651">
    <property type="entry name" value="BTB"/>
    <property type="match status" value="1"/>
</dbReference>
<dbReference type="GeneTree" id="ENSGT00390000014091"/>
<dbReference type="GO" id="GO:0000724">
    <property type="term" value="P:double-strand break repair via homologous recombination"/>
    <property type="evidence" value="ECO:0007669"/>
    <property type="project" value="Ensembl"/>
</dbReference>
<keyword evidence="6" id="KW-0677">Repeat</keyword>